<sequence length="65" mass="7049">MKLHAPAEVVRSFAEALFSLGQGYSPVGFLRVIATLNALLRDDVLSVSLPIGLSALRLWVGKIRD</sequence>
<proteinExistence type="predicted"/>
<name>A0A2W5CQM1_9PSED</name>
<organism evidence="1 2">
    <name type="scientific">Pseudomonas kuykendallii</name>
    <dbReference type="NCBI Taxonomy" id="1007099"/>
    <lineage>
        <taxon>Bacteria</taxon>
        <taxon>Pseudomonadati</taxon>
        <taxon>Pseudomonadota</taxon>
        <taxon>Gammaproteobacteria</taxon>
        <taxon>Pseudomonadales</taxon>
        <taxon>Pseudomonadaceae</taxon>
        <taxon>Pseudomonas</taxon>
    </lineage>
</organism>
<evidence type="ECO:0000313" key="2">
    <source>
        <dbReference type="Proteomes" id="UP000249198"/>
    </source>
</evidence>
<dbReference type="RefSeq" id="WP_273233839.1">
    <property type="nucleotide sequence ID" value="NZ_QFOH01000023.1"/>
</dbReference>
<dbReference type="Proteomes" id="UP000249198">
    <property type="component" value="Unassembled WGS sequence"/>
</dbReference>
<dbReference type="AlphaFoldDB" id="A0A2W5CQM1"/>
<dbReference type="EMBL" id="QFOH01000023">
    <property type="protein sequence ID" value="PZP21945.1"/>
    <property type="molecule type" value="Genomic_DNA"/>
</dbReference>
<comment type="caution">
    <text evidence="1">The sequence shown here is derived from an EMBL/GenBank/DDBJ whole genome shotgun (WGS) entry which is preliminary data.</text>
</comment>
<accession>A0A2W5CQM1</accession>
<gene>
    <name evidence="1" type="ORF">DI599_17230</name>
</gene>
<protein>
    <submittedName>
        <fullName evidence="1">Uncharacterized protein</fullName>
    </submittedName>
</protein>
<reference evidence="1 2" key="1">
    <citation type="submission" date="2017-08" db="EMBL/GenBank/DDBJ databases">
        <title>Infants hospitalized years apart are colonized by the same room-sourced microbial strains.</title>
        <authorList>
            <person name="Brooks B."/>
            <person name="Olm M.R."/>
            <person name="Firek B.A."/>
            <person name="Baker R."/>
            <person name="Thomas B.C."/>
            <person name="Morowitz M.J."/>
            <person name="Banfield J.F."/>
        </authorList>
    </citation>
    <scope>NUCLEOTIDE SEQUENCE [LARGE SCALE GENOMIC DNA]</scope>
    <source>
        <strain evidence="1">S2_009_000_R2_77</strain>
    </source>
</reference>
<evidence type="ECO:0000313" key="1">
    <source>
        <dbReference type="EMBL" id="PZP21945.1"/>
    </source>
</evidence>